<feature type="compositionally biased region" description="Polar residues" evidence="1">
    <location>
        <begin position="32"/>
        <end position="44"/>
    </location>
</feature>
<dbReference type="RefSeq" id="WP_406694171.1">
    <property type="nucleotide sequence ID" value="NZ_CP155447.1"/>
</dbReference>
<feature type="region of interest" description="Disordered" evidence="1">
    <location>
        <begin position="27"/>
        <end position="53"/>
    </location>
</feature>
<sequence length="462" mass="50948">MMTGKSRTLIVASLAWLISGVADAQQGPVETKTGQQAAPTTKPNMTYPPKLPGGRPMITSTSAEFLRAPTTIRDDVVVAKIPPRVDFLYYPNQTYQGNPWSNWGDSLAVNGKYYASIGDHLAPGGNAFVYEYDPTNQRFRQLVDLRKLLNLPDGHYTPGKIHSRIDLGEDGWLYTSTHRGSTRVTNDRYHFKGDWLIRIHPETGEVNVLSHGPVPKHCLPAGVLDPKRLIYYGGTTPGEEDKNDGVRFFAYDTKSRKVLCDLPNGPSRSMILATSSGRVYYTPGTGDSPLMRYTPGIGNVPEQIEGKISIRAATQETPQGLVYTVSFDHDGREATLYAFNTKTEKVKILGPAAVGREQYIATLDADPTGRYIYYMPGAHGGSESDGAPVVQFDTQTNIKKIIAFLHPFTKNNYGCTLKGTYSAAVTPEGDKLFVTWNVSRDGRVWDACALTVIHIPESERRP</sequence>
<accession>A0AAU7C8L1</accession>
<proteinExistence type="predicted"/>
<protein>
    <submittedName>
        <fullName evidence="3">Uncharacterized protein</fullName>
    </submittedName>
</protein>
<dbReference type="SUPFAM" id="SSF63829">
    <property type="entry name" value="Calcium-dependent phosphotriesterase"/>
    <property type="match status" value="1"/>
</dbReference>
<evidence type="ECO:0000256" key="2">
    <source>
        <dbReference type="SAM" id="SignalP"/>
    </source>
</evidence>
<dbReference type="Gene3D" id="2.130.10.10">
    <property type="entry name" value="YVTN repeat-like/Quinoprotein amine dehydrogenase"/>
    <property type="match status" value="1"/>
</dbReference>
<reference evidence="3" key="1">
    <citation type="submission" date="2024-05" db="EMBL/GenBank/DDBJ databases">
        <title>Planctomycetes of the genus Singulisphaera possess chitinolytic capabilities.</title>
        <authorList>
            <person name="Ivanova A."/>
        </authorList>
    </citation>
    <scope>NUCLEOTIDE SEQUENCE</scope>
    <source>
        <strain evidence="3">Ch08T</strain>
    </source>
</reference>
<dbReference type="AlphaFoldDB" id="A0AAU7C8L1"/>
<name>A0AAU7C8L1_9BACT</name>
<feature type="chain" id="PRO_5043705818" evidence="2">
    <location>
        <begin position="25"/>
        <end position="462"/>
    </location>
</feature>
<evidence type="ECO:0000256" key="1">
    <source>
        <dbReference type="SAM" id="MobiDB-lite"/>
    </source>
</evidence>
<feature type="signal peptide" evidence="2">
    <location>
        <begin position="1"/>
        <end position="24"/>
    </location>
</feature>
<dbReference type="InterPro" id="IPR015943">
    <property type="entry name" value="WD40/YVTN_repeat-like_dom_sf"/>
</dbReference>
<organism evidence="3">
    <name type="scientific">Singulisphaera sp. Ch08</name>
    <dbReference type="NCBI Taxonomy" id="3120278"/>
    <lineage>
        <taxon>Bacteria</taxon>
        <taxon>Pseudomonadati</taxon>
        <taxon>Planctomycetota</taxon>
        <taxon>Planctomycetia</taxon>
        <taxon>Isosphaerales</taxon>
        <taxon>Isosphaeraceae</taxon>
        <taxon>Singulisphaera</taxon>
    </lineage>
</organism>
<dbReference type="EMBL" id="CP155447">
    <property type="protein sequence ID" value="XBH01460.1"/>
    <property type="molecule type" value="Genomic_DNA"/>
</dbReference>
<keyword evidence="2" id="KW-0732">Signal</keyword>
<evidence type="ECO:0000313" key="3">
    <source>
        <dbReference type="EMBL" id="XBH01460.1"/>
    </source>
</evidence>
<gene>
    <name evidence="3" type="ORF">V5E97_24265</name>
</gene>